<comment type="cofactor">
    <cofactor evidence="18">
        <name>Mg(2+)</name>
        <dbReference type="ChEBI" id="CHEBI:18420"/>
    </cofactor>
    <text evidence="18">Binds 1 Mg(2+) ion per subunit.</text>
</comment>
<dbReference type="Pfam" id="PF00132">
    <property type="entry name" value="Hexapep"/>
    <property type="match status" value="1"/>
</dbReference>
<feature type="domain" description="MobA-like NTP transferase" evidence="19">
    <location>
        <begin position="9"/>
        <end position="124"/>
    </location>
</feature>
<evidence type="ECO:0000256" key="10">
    <source>
        <dbReference type="ARBA" id="ARBA00022960"/>
    </source>
</evidence>
<dbReference type="RefSeq" id="WP_081126751.1">
    <property type="nucleotide sequence ID" value="NZ_LDOS01000001.1"/>
</dbReference>
<dbReference type="CDD" id="cd02540">
    <property type="entry name" value="GT2_GlmU_N_bac"/>
    <property type="match status" value="1"/>
</dbReference>
<keyword evidence="14 18" id="KW-0961">Cell wall biogenesis/degradation</keyword>
<organism evidence="20 21">
    <name type="scientific">Metallibacterium scheffleri</name>
    <dbReference type="NCBI Taxonomy" id="993689"/>
    <lineage>
        <taxon>Bacteria</taxon>
        <taxon>Pseudomonadati</taxon>
        <taxon>Pseudomonadota</taxon>
        <taxon>Gammaproteobacteria</taxon>
        <taxon>Lysobacterales</taxon>
        <taxon>Rhodanobacteraceae</taxon>
        <taxon>Metallibacterium</taxon>
    </lineage>
</organism>
<feature type="binding site" evidence="18">
    <location>
        <position position="228"/>
    </location>
    <ligand>
        <name>UDP-N-acetyl-alpha-D-glucosamine</name>
        <dbReference type="ChEBI" id="CHEBI:57705"/>
    </ligand>
</feature>
<evidence type="ECO:0000256" key="16">
    <source>
        <dbReference type="ARBA" id="ARBA00048493"/>
    </source>
</evidence>
<evidence type="ECO:0000256" key="2">
    <source>
        <dbReference type="ARBA" id="ARBA00007707"/>
    </source>
</evidence>
<evidence type="ECO:0000256" key="9">
    <source>
        <dbReference type="ARBA" id="ARBA00022842"/>
    </source>
</evidence>
<dbReference type="Proteomes" id="UP000307749">
    <property type="component" value="Unassembled WGS sequence"/>
</dbReference>
<keyword evidence="21" id="KW-1185">Reference proteome</keyword>
<feature type="binding site" evidence="18">
    <location>
        <position position="441"/>
    </location>
    <ligand>
        <name>acetyl-CoA</name>
        <dbReference type="ChEBI" id="CHEBI:57288"/>
    </ligand>
</feature>
<keyword evidence="8 18" id="KW-0677">Repeat</keyword>
<dbReference type="GO" id="GO:0003977">
    <property type="term" value="F:UDP-N-acetylglucosamine diphosphorylase activity"/>
    <property type="evidence" value="ECO:0007669"/>
    <property type="project" value="UniProtKB-UniRule"/>
</dbReference>
<feature type="binding site" evidence="18">
    <location>
        <position position="170"/>
    </location>
    <ligand>
        <name>UDP-N-acetyl-alpha-D-glucosamine</name>
        <dbReference type="ChEBI" id="CHEBI:57705"/>
    </ligand>
</feature>
<dbReference type="GO" id="GO:0008360">
    <property type="term" value="P:regulation of cell shape"/>
    <property type="evidence" value="ECO:0007669"/>
    <property type="project" value="UniProtKB-KW"/>
</dbReference>
<feature type="region of interest" description="Pyrophosphorylase" evidence="18">
    <location>
        <begin position="1"/>
        <end position="230"/>
    </location>
</feature>
<evidence type="ECO:0000256" key="18">
    <source>
        <dbReference type="HAMAP-Rule" id="MF_01631"/>
    </source>
</evidence>
<feature type="binding site" evidence="18">
    <location>
        <position position="406"/>
    </location>
    <ligand>
        <name>acetyl-CoA</name>
        <dbReference type="ChEBI" id="CHEBI:57288"/>
    </ligand>
</feature>
<feature type="binding site" evidence="18">
    <location>
        <position position="228"/>
    </location>
    <ligand>
        <name>Mg(2+)</name>
        <dbReference type="ChEBI" id="CHEBI:18420"/>
    </ligand>
</feature>
<gene>
    <name evidence="18" type="primary">glmU</name>
    <name evidence="20" type="ORF">B1806_11115</name>
</gene>
<evidence type="ECO:0000256" key="3">
    <source>
        <dbReference type="ARBA" id="ARBA00007947"/>
    </source>
</evidence>
<comment type="caution">
    <text evidence="18">Lacks conserved residue(s) required for the propagation of feature annotation.</text>
</comment>
<comment type="function">
    <text evidence="17 18">Catalyzes the last two sequential reactions in the de novo biosynthetic pathway for UDP-N-acetylglucosamine (UDP-GlcNAc). The C-terminal domain catalyzes the transfer of acetyl group from acetyl coenzyme A to glucosamine-1-phosphate (GlcN-1-P) to produce N-acetylglucosamine-1-phosphate (GlcNAc-1-P), which is converted into UDP-GlcNAc by the transfer of uridine 5-monophosphate (from uridine 5-triphosphate), a reaction catalyzed by the N-terminal domain.</text>
</comment>
<feature type="binding site" evidence="18">
    <location>
        <position position="107"/>
    </location>
    <ligand>
        <name>Mg(2+)</name>
        <dbReference type="ChEBI" id="CHEBI:18420"/>
    </ligand>
</feature>
<dbReference type="AlphaFoldDB" id="A0A4S3KKS5"/>
<comment type="pathway">
    <text evidence="18">Bacterial outer membrane biogenesis; LPS lipid A biosynthesis.</text>
</comment>
<evidence type="ECO:0000256" key="6">
    <source>
        <dbReference type="ARBA" id="ARBA00022695"/>
    </source>
</evidence>
<keyword evidence="11 18" id="KW-0573">Peptidoglycan synthesis</keyword>
<dbReference type="OrthoDB" id="9775031at2"/>
<dbReference type="GO" id="GO:0019134">
    <property type="term" value="F:glucosamine-1-phosphate N-acetyltransferase activity"/>
    <property type="evidence" value="ECO:0007669"/>
    <property type="project" value="UniProtKB-UniRule"/>
</dbReference>
<evidence type="ECO:0000256" key="11">
    <source>
        <dbReference type="ARBA" id="ARBA00022984"/>
    </source>
</evidence>
<feature type="binding site" evidence="18">
    <location>
        <begin position="83"/>
        <end position="84"/>
    </location>
    <ligand>
        <name>UDP-N-acetyl-alpha-D-glucosamine</name>
        <dbReference type="ChEBI" id="CHEBI:57705"/>
    </ligand>
</feature>
<dbReference type="InterPro" id="IPR011004">
    <property type="entry name" value="Trimer_LpxA-like_sf"/>
</dbReference>
<reference evidence="20 21" key="1">
    <citation type="submission" date="2017-02" db="EMBL/GenBank/DDBJ databases">
        <title>Whole genome sequencing of Metallibacterium scheffleri DSM 24874 (T).</title>
        <authorList>
            <person name="Kumar S."/>
            <person name="Patil P."/>
            <person name="Patil P.B."/>
        </authorList>
    </citation>
    <scope>NUCLEOTIDE SEQUENCE [LARGE SCALE GENOMIC DNA]</scope>
    <source>
        <strain evidence="20 21">DSM 24874</strain>
    </source>
</reference>
<evidence type="ECO:0000256" key="12">
    <source>
        <dbReference type="ARBA" id="ARBA00023268"/>
    </source>
</evidence>
<comment type="pathway">
    <text evidence="18">Nucleotide-sugar biosynthesis; UDP-N-acetyl-alpha-D-glucosamine biosynthesis; UDP-N-acetyl-alpha-D-glucosamine from N-acetyl-alpha-D-glucosamine 1-phosphate: step 1/1.</text>
</comment>
<evidence type="ECO:0000256" key="13">
    <source>
        <dbReference type="ARBA" id="ARBA00023315"/>
    </source>
</evidence>
<dbReference type="HAMAP" id="MF_01631">
    <property type="entry name" value="GlmU"/>
    <property type="match status" value="1"/>
</dbReference>
<evidence type="ECO:0000313" key="21">
    <source>
        <dbReference type="Proteomes" id="UP000307749"/>
    </source>
</evidence>
<dbReference type="EC" id="2.7.7.23" evidence="18"/>
<keyword evidence="5 18" id="KW-0808">Transferase</keyword>
<dbReference type="GO" id="GO:0009245">
    <property type="term" value="P:lipid A biosynthetic process"/>
    <property type="evidence" value="ECO:0007669"/>
    <property type="project" value="UniProtKB-UniRule"/>
</dbReference>
<feature type="binding site" evidence="18">
    <location>
        <position position="334"/>
    </location>
    <ligand>
        <name>UDP-N-acetyl-alpha-D-glucosamine</name>
        <dbReference type="ChEBI" id="CHEBI:57705"/>
    </ligand>
</feature>
<dbReference type="EC" id="2.3.1.157" evidence="18"/>
<dbReference type="InterPro" id="IPR005882">
    <property type="entry name" value="Bifunctional_GlmU"/>
</dbReference>
<proteinExistence type="inferred from homology"/>
<dbReference type="GO" id="GO:0005737">
    <property type="term" value="C:cytoplasm"/>
    <property type="evidence" value="ECO:0007669"/>
    <property type="project" value="UniProtKB-SubCell"/>
</dbReference>
<dbReference type="PANTHER" id="PTHR43584">
    <property type="entry name" value="NUCLEOTIDYL TRANSFERASE"/>
    <property type="match status" value="1"/>
</dbReference>
<sequence>MNSMQPLYVIVLAAGAGKRMRSQQPKVLLPLAGRPLLAHVLETARALDPMRIVVVYGHRGEQLRAALADRPDLQWVQQVEQRGTGHAVRLALEQVPEHARVLVLYGDVPLLRAETLRPLVEAHVALAVLAAEVLDPRGYGRVVRDGLGQVRAIVEEHDADPEQRQLRVINTGILAADARRLRVWVANLDCSNAQGEYYLTDVFAQAAEEGMPALCLLTPDAAEAEGANDARQLAMLEQRLRAREAARLLDAGVRLLDPARIDVRGSVDCGVDVEIDIDVILEGRVVLGDGVRIGPFCRLRNVELAAGSEVHAHCDLDGVVATGACSIGPFARLRPGSVLAEGAAIGNFVETKNARLAAHAKAGHLSYLGDAEIGAGANIGAGTITCNFDGLDKHRTVVGADAFIGSNSALVAPVEIGAGATIGAGSVITHDAAAHALSVARARQVTLPDWKRPHKPRR</sequence>
<keyword evidence="13 18" id="KW-0012">Acyltransferase</keyword>
<dbReference type="GO" id="GO:0009252">
    <property type="term" value="P:peptidoglycan biosynthetic process"/>
    <property type="evidence" value="ECO:0007669"/>
    <property type="project" value="UniProtKB-UniRule"/>
</dbReference>
<dbReference type="GO" id="GO:0000287">
    <property type="term" value="F:magnesium ion binding"/>
    <property type="evidence" value="ECO:0007669"/>
    <property type="project" value="UniProtKB-UniRule"/>
</dbReference>
<evidence type="ECO:0000256" key="1">
    <source>
        <dbReference type="ARBA" id="ARBA00004496"/>
    </source>
</evidence>
<evidence type="ECO:0000313" key="20">
    <source>
        <dbReference type="EMBL" id="THD09433.1"/>
    </source>
</evidence>
<keyword evidence="4 18" id="KW-0963">Cytoplasm</keyword>
<evidence type="ECO:0000256" key="14">
    <source>
        <dbReference type="ARBA" id="ARBA00023316"/>
    </source>
</evidence>
<feature type="binding site" evidence="18">
    <location>
        <position position="424"/>
    </location>
    <ligand>
        <name>acetyl-CoA</name>
        <dbReference type="ChEBI" id="CHEBI:57288"/>
    </ligand>
</feature>
<dbReference type="UniPathway" id="UPA00973"/>
<keyword evidence="6 18" id="KW-0548">Nucleotidyltransferase</keyword>
<feature type="binding site" evidence="18">
    <location>
        <position position="378"/>
    </location>
    <ligand>
        <name>UDP-N-acetyl-alpha-D-glucosamine</name>
        <dbReference type="ChEBI" id="CHEBI:57705"/>
    </ligand>
</feature>
<comment type="similarity">
    <text evidence="2 18">In the C-terminal section; belongs to the transferase hexapeptide repeat family.</text>
</comment>
<comment type="subunit">
    <text evidence="18">Homotrimer.</text>
</comment>
<dbReference type="Gene3D" id="2.160.10.10">
    <property type="entry name" value="Hexapeptide repeat proteins"/>
    <property type="match status" value="1"/>
</dbReference>
<dbReference type="GO" id="GO:0016020">
    <property type="term" value="C:membrane"/>
    <property type="evidence" value="ECO:0007669"/>
    <property type="project" value="GOC"/>
</dbReference>
<dbReference type="InterPro" id="IPR001451">
    <property type="entry name" value="Hexapep"/>
</dbReference>
<dbReference type="Gene3D" id="3.90.550.10">
    <property type="entry name" value="Spore Coat Polysaccharide Biosynthesis Protein SpsA, Chain A"/>
    <property type="match status" value="1"/>
</dbReference>
<feature type="active site" description="Proton acceptor" evidence="18">
    <location>
        <position position="364"/>
    </location>
</feature>
<dbReference type="InterPro" id="IPR029044">
    <property type="entry name" value="Nucleotide-diphossugar_trans"/>
</dbReference>
<comment type="catalytic activity">
    <reaction evidence="15 18">
        <text>alpha-D-glucosamine 1-phosphate + acetyl-CoA = N-acetyl-alpha-D-glucosamine 1-phosphate + CoA + H(+)</text>
        <dbReference type="Rhea" id="RHEA:13725"/>
        <dbReference type="ChEBI" id="CHEBI:15378"/>
        <dbReference type="ChEBI" id="CHEBI:57287"/>
        <dbReference type="ChEBI" id="CHEBI:57288"/>
        <dbReference type="ChEBI" id="CHEBI:57776"/>
        <dbReference type="ChEBI" id="CHEBI:58516"/>
        <dbReference type="EC" id="2.3.1.157"/>
    </reaction>
</comment>
<comment type="similarity">
    <text evidence="3 18">In the N-terminal section; belongs to the N-acetylglucosamine-1-phosphate uridyltransferase family.</text>
</comment>
<dbReference type="PANTHER" id="PTHR43584:SF3">
    <property type="entry name" value="BIFUNCTIONAL PROTEIN GLMU"/>
    <property type="match status" value="1"/>
</dbReference>
<comment type="catalytic activity">
    <reaction evidence="16 18">
        <text>N-acetyl-alpha-D-glucosamine 1-phosphate + UTP + H(+) = UDP-N-acetyl-alpha-D-glucosamine + diphosphate</text>
        <dbReference type="Rhea" id="RHEA:13509"/>
        <dbReference type="ChEBI" id="CHEBI:15378"/>
        <dbReference type="ChEBI" id="CHEBI:33019"/>
        <dbReference type="ChEBI" id="CHEBI:46398"/>
        <dbReference type="ChEBI" id="CHEBI:57705"/>
        <dbReference type="ChEBI" id="CHEBI:57776"/>
        <dbReference type="EC" id="2.7.7.23"/>
    </reaction>
</comment>
<accession>A0A4S3KKS5</accession>
<keyword evidence="12 18" id="KW-0511">Multifunctional enzyme</keyword>
<evidence type="ECO:0000256" key="4">
    <source>
        <dbReference type="ARBA" id="ARBA00022490"/>
    </source>
</evidence>
<feature type="binding site" evidence="18">
    <location>
        <begin position="105"/>
        <end position="107"/>
    </location>
    <ligand>
        <name>UDP-N-acetyl-alpha-D-glucosamine</name>
        <dbReference type="ChEBI" id="CHEBI:57705"/>
    </ligand>
</feature>
<feature type="binding site" evidence="18">
    <location>
        <position position="352"/>
    </location>
    <ligand>
        <name>UDP-N-acetyl-alpha-D-glucosamine</name>
        <dbReference type="ChEBI" id="CHEBI:57705"/>
    </ligand>
</feature>
<feature type="binding site" evidence="18">
    <location>
        <position position="78"/>
    </location>
    <ligand>
        <name>UDP-N-acetyl-alpha-D-glucosamine</name>
        <dbReference type="ChEBI" id="CHEBI:57705"/>
    </ligand>
</feature>
<evidence type="ECO:0000259" key="19">
    <source>
        <dbReference type="Pfam" id="PF12804"/>
    </source>
</evidence>
<feature type="binding site" evidence="18">
    <location>
        <begin position="12"/>
        <end position="15"/>
    </location>
    <ligand>
        <name>UDP-N-acetyl-alpha-D-glucosamine</name>
        <dbReference type="ChEBI" id="CHEBI:57705"/>
    </ligand>
</feature>
<evidence type="ECO:0000256" key="17">
    <source>
        <dbReference type="ARBA" id="ARBA00049628"/>
    </source>
</evidence>
<comment type="subcellular location">
    <subcellularLocation>
        <location evidence="1 18">Cytoplasm</location>
    </subcellularLocation>
</comment>
<feature type="binding site" evidence="18">
    <location>
        <position position="381"/>
    </location>
    <ligand>
        <name>acetyl-CoA</name>
        <dbReference type="ChEBI" id="CHEBI:57288"/>
    </ligand>
</feature>
<feature type="binding site" evidence="18">
    <location>
        <position position="367"/>
    </location>
    <ligand>
        <name>UDP-N-acetyl-alpha-D-glucosamine</name>
        <dbReference type="ChEBI" id="CHEBI:57705"/>
    </ligand>
</feature>
<comment type="caution">
    <text evidence="20">The sequence shown here is derived from an EMBL/GenBank/DDBJ whole genome shotgun (WGS) entry which is preliminary data.</text>
</comment>
<comment type="pathway">
    <text evidence="18">Nucleotide-sugar biosynthesis; UDP-N-acetyl-alpha-D-glucosamine biosynthesis; N-acetyl-alpha-D-glucosamine 1-phosphate from alpha-D-glucosamine 6-phosphate (route II): step 2/2.</text>
</comment>
<dbReference type="CDD" id="cd03353">
    <property type="entry name" value="LbH_GlmU_C"/>
    <property type="match status" value="1"/>
</dbReference>
<feature type="binding site" evidence="18">
    <location>
        <position position="155"/>
    </location>
    <ligand>
        <name>UDP-N-acetyl-alpha-D-glucosamine</name>
        <dbReference type="ChEBI" id="CHEBI:57705"/>
    </ligand>
</feature>
<name>A0A4S3KKS5_9GAMM</name>
<dbReference type="GO" id="GO:0000902">
    <property type="term" value="P:cell morphogenesis"/>
    <property type="evidence" value="ECO:0007669"/>
    <property type="project" value="UniProtKB-UniRule"/>
</dbReference>
<dbReference type="NCBIfam" id="TIGR01173">
    <property type="entry name" value="glmU"/>
    <property type="match status" value="1"/>
</dbReference>
<evidence type="ECO:0000256" key="5">
    <source>
        <dbReference type="ARBA" id="ARBA00022679"/>
    </source>
</evidence>
<dbReference type="EMBL" id="MWQO01000039">
    <property type="protein sequence ID" value="THD09433.1"/>
    <property type="molecule type" value="Genomic_DNA"/>
</dbReference>
<feature type="region of interest" description="N-acetyltransferase" evidence="18">
    <location>
        <begin position="252"/>
        <end position="458"/>
    </location>
</feature>
<protein>
    <recommendedName>
        <fullName evidence="18">Bifunctional protein GlmU</fullName>
    </recommendedName>
    <domain>
        <recommendedName>
            <fullName evidence="18">UDP-N-acetylglucosamine pyrophosphorylase</fullName>
            <ecNumber evidence="18">2.7.7.23</ecNumber>
        </recommendedName>
        <alternativeName>
            <fullName evidence="18">N-acetylglucosamine-1-phosphate uridyltransferase</fullName>
        </alternativeName>
    </domain>
    <domain>
        <recommendedName>
            <fullName evidence="18">Glucosamine-1-phosphate N-acetyltransferase</fullName>
            <ecNumber evidence="18">2.3.1.157</ecNumber>
        </recommendedName>
    </domain>
</protein>
<evidence type="ECO:0000256" key="15">
    <source>
        <dbReference type="ARBA" id="ARBA00048247"/>
    </source>
</evidence>
<dbReference type="InterPro" id="IPR050065">
    <property type="entry name" value="GlmU-like"/>
</dbReference>
<dbReference type="GO" id="GO:0071555">
    <property type="term" value="P:cell wall organization"/>
    <property type="evidence" value="ECO:0007669"/>
    <property type="project" value="UniProtKB-KW"/>
</dbReference>
<feature type="region of interest" description="Linker" evidence="18">
    <location>
        <begin position="231"/>
        <end position="251"/>
    </location>
</feature>
<dbReference type="Pfam" id="PF12804">
    <property type="entry name" value="NTP_transf_3"/>
    <property type="match status" value="1"/>
</dbReference>
<dbReference type="GO" id="GO:0006048">
    <property type="term" value="P:UDP-N-acetylglucosamine biosynthetic process"/>
    <property type="evidence" value="ECO:0007669"/>
    <property type="project" value="UniProtKB-UniPathway"/>
</dbReference>
<dbReference type="UniPathway" id="UPA00113">
    <property type="reaction ID" value="UER00532"/>
</dbReference>
<feature type="binding site" evidence="18">
    <location>
        <position position="140"/>
    </location>
    <ligand>
        <name>UDP-N-acetyl-alpha-D-glucosamine</name>
        <dbReference type="ChEBI" id="CHEBI:57705"/>
    </ligand>
</feature>
<evidence type="ECO:0000256" key="7">
    <source>
        <dbReference type="ARBA" id="ARBA00022723"/>
    </source>
</evidence>
<dbReference type="STRING" id="993689.GCA_002077135_00606"/>
<keyword evidence="9 18" id="KW-0460">Magnesium</keyword>
<dbReference type="SUPFAM" id="SSF53448">
    <property type="entry name" value="Nucleotide-diphospho-sugar transferases"/>
    <property type="match status" value="1"/>
</dbReference>
<feature type="binding site" evidence="18">
    <location>
        <position position="26"/>
    </location>
    <ligand>
        <name>UDP-N-acetyl-alpha-D-glucosamine</name>
        <dbReference type="ChEBI" id="CHEBI:57705"/>
    </ligand>
</feature>
<dbReference type="SUPFAM" id="SSF51161">
    <property type="entry name" value="Trimeric LpxA-like enzymes"/>
    <property type="match status" value="1"/>
</dbReference>
<evidence type="ECO:0000256" key="8">
    <source>
        <dbReference type="ARBA" id="ARBA00022737"/>
    </source>
</evidence>
<dbReference type="InterPro" id="IPR038009">
    <property type="entry name" value="GlmU_C_LbH"/>
</dbReference>
<dbReference type="InterPro" id="IPR025877">
    <property type="entry name" value="MobA-like_NTP_Trfase"/>
</dbReference>
<keyword evidence="7 18" id="KW-0479">Metal-binding</keyword>
<keyword evidence="10 18" id="KW-0133">Cell shape</keyword>